<organism evidence="1 2">
    <name type="scientific">Senna tora</name>
    <dbReference type="NCBI Taxonomy" id="362788"/>
    <lineage>
        <taxon>Eukaryota</taxon>
        <taxon>Viridiplantae</taxon>
        <taxon>Streptophyta</taxon>
        <taxon>Embryophyta</taxon>
        <taxon>Tracheophyta</taxon>
        <taxon>Spermatophyta</taxon>
        <taxon>Magnoliopsida</taxon>
        <taxon>eudicotyledons</taxon>
        <taxon>Gunneridae</taxon>
        <taxon>Pentapetalae</taxon>
        <taxon>rosids</taxon>
        <taxon>fabids</taxon>
        <taxon>Fabales</taxon>
        <taxon>Fabaceae</taxon>
        <taxon>Caesalpinioideae</taxon>
        <taxon>Cassia clade</taxon>
        <taxon>Senna</taxon>
    </lineage>
</organism>
<comment type="caution">
    <text evidence="1">The sequence shown here is derived from an EMBL/GenBank/DDBJ whole genome shotgun (WGS) entry which is preliminary data.</text>
</comment>
<protein>
    <submittedName>
        <fullName evidence="1">Uncharacterized protein</fullName>
    </submittedName>
</protein>
<keyword evidence="2" id="KW-1185">Reference proteome</keyword>
<gene>
    <name evidence="1" type="ORF">G2W53_025026</name>
</gene>
<dbReference type="Proteomes" id="UP000634136">
    <property type="component" value="Unassembled WGS sequence"/>
</dbReference>
<reference evidence="1" key="1">
    <citation type="submission" date="2020-09" db="EMBL/GenBank/DDBJ databases">
        <title>Genome-Enabled Discovery of Anthraquinone Biosynthesis in Senna tora.</title>
        <authorList>
            <person name="Kang S.-H."/>
            <person name="Pandey R.P."/>
            <person name="Lee C.-M."/>
            <person name="Sim J.-S."/>
            <person name="Jeong J.-T."/>
            <person name="Choi B.-S."/>
            <person name="Jung M."/>
            <person name="Ginzburg D."/>
            <person name="Zhao K."/>
            <person name="Won S.Y."/>
            <person name="Oh T.-J."/>
            <person name="Yu Y."/>
            <person name="Kim N.-H."/>
            <person name="Lee O.R."/>
            <person name="Lee T.-H."/>
            <person name="Bashyal P."/>
            <person name="Kim T.-S."/>
            <person name="Lee W.-H."/>
            <person name="Kawkins C."/>
            <person name="Kim C.-K."/>
            <person name="Kim J.S."/>
            <person name="Ahn B.O."/>
            <person name="Rhee S.Y."/>
            <person name="Sohng J.K."/>
        </authorList>
    </citation>
    <scope>NUCLEOTIDE SEQUENCE</scope>
    <source>
        <tissue evidence="1">Leaf</tissue>
    </source>
</reference>
<sequence length="100" mass="11553">MTHLLPRYPKFLGLSEVEPSSAFSFFLQSSLSQPHSLRHRSSPRTTVTAVLHVCTATRHHALSGVRFQLAAHRHIPFFSYCLTSRKFYLFPWRRDETGPI</sequence>
<proteinExistence type="predicted"/>
<accession>A0A834TE78</accession>
<evidence type="ECO:0000313" key="1">
    <source>
        <dbReference type="EMBL" id="KAF7819571.1"/>
    </source>
</evidence>
<dbReference type="AlphaFoldDB" id="A0A834TE78"/>
<evidence type="ECO:0000313" key="2">
    <source>
        <dbReference type="Proteomes" id="UP000634136"/>
    </source>
</evidence>
<dbReference type="EMBL" id="JAAIUW010000008">
    <property type="protein sequence ID" value="KAF7819571.1"/>
    <property type="molecule type" value="Genomic_DNA"/>
</dbReference>
<name>A0A834TE78_9FABA</name>